<dbReference type="EMBL" id="LRGB01014245">
    <property type="protein sequence ID" value="KZR99246.1"/>
    <property type="molecule type" value="Genomic_DNA"/>
</dbReference>
<comment type="caution">
    <text evidence="2">The sequence shown here is derived from an EMBL/GenBank/DDBJ whole genome shotgun (WGS) entry which is preliminary data.</text>
</comment>
<accession>A0A164GR00</accession>
<feature type="non-terminal residue" evidence="2">
    <location>
        <position position="76"/>
    </location>
</feature>
<dbReference type="OrthoDB" id="8923991at2759"/>
<proteinExistence type="predicted"/>
<reference evidence="2 3" key="1">
    <citation type="submission" date="2016-03" db="EMBL/GenBank/DDBJ databases">
        <title>EvidentialGene: Evidence-directed Construction of Genes on Genomes.</title>
        <authorList>
            <person name="Gilbert D.G."/>
            <person name="Choi J.-H."/>
            <person name="Mockaitis K."/>
            <person name="Colbourne J."/>
            <person name="Pfrender M."/>
        </authorList>
    </citation>
    <scope>NUCLEOTIDE SEQUENCE [LARGE SCALE GENOMIC DNA]</scope>
    <source>
        <strain evidence="2 3">Xinb3</strain>
        <tissue evidence="2">Complete organism</tissue>
    </source>
</reference>
<dbReference type="AlphaFoldDB" id="A0A164GR00"/>
<gene>
    <name evidence="2" type="ORF">APZ42_004962</name>
</gene>
<sequence>PVPCFPVMFSCQTRDCLTAFSLAAGKRRVVIITERGRFDLHSCVFQCATCGEKKDANEADYVVSGWWPTLARNGSY</sequence>
<evidence type="ECO:0000259" key="1">
    <source>
        <dbReference type="Pfam" id="PF18804"/>
    </source>
</evidence>
<feature type="non-terminal residue" evidence="2">
    <location>
        <position position="1"/>
    </location>
</feature>
<organism evidence="2 3">
    <name type="scientific">Daphnia magna</name>
    <dbReference type="NCBI Taxonomy" id="35525"/>
    <lineage>
        <taxon>Eukaryota</taxon>
        <taxon>Metazoa</taxon>
        <taxon>Ecdysozoa</taxon>
        <taxon>Arthropoda</taxon>
        <taxon>Crustacea</taxon>
        <taxon>Branchiopoda</taxon>
        <taxon>Diplostraca</taxon>
        <taxon>Cladocera</taxon>
        <taxon>Anomopoda</taxon>
        <taxon>Daphniidae</taxon>
        <taxon>Daphnia</taxon>
    </lineage>
</organism>
<protein>
    <recommendedName>
        <fullName evidence="1">CxC3 like cysteine cluster domain-containing protein</fullName>
    </recommendedName>
</protein>
<evidence type="ECO:0000313" key="3">
    <source>
        <dbReference type="Proteomes" id="UP000076858"/>
    </source>
</evidence>
<dbReference type="Pfam" id="PF18804">
    <property type="entry name" value="CxC3"/>
    <property type="match status" value="1"/>
</dbReference>
<evidence type="ECO:0000313" key="2">
    <source>
        <dbReference type="EMBL" id="KZR99246.1"/>
    </source>
</evidence>
<dbReference type="InterPro" id="IPR040564">
    <property type="entry name" value="CxC3-like"/>
</dbReference>
<keyword evidence="3" id="KW-1185">Reference proteome</keyword>
<feature type="domain" description="CxC3 like cysteine cluster" evidence="1">
    <location>
        <begin position="1"/>
        <end position="76"/>
    </location>
</feature>
<name>A0A164GR00_9CRUS</name>
<dbReference type="Proteomes" id="UP000076858">
    <property type="component" value="Unassembled WGS sequence"/>
</dbReference>